<protein>
    <submittedName>
        <fullName evidence="1">DUF1702 family protein</fullName>
    </submittedName>
</protein>
<dbReference type="Proteomes" id="UP000598297">
    <property type="component" value="Unassembled WGS sequence"/>
</dbReference>
<dbReference type="Pfam" id="PF08012">
    <property type="entry name" value="DUF1702"/>
    <property type="match status" value="1"/>
</dbReference>
<evidence type="ECO:0000313" key="2">
    <source>
        <dbReference type="Proteomes" id="UP000598297"/>
    </source>
</evidence>
<dbReference type="EMBL" id="JAAAHS010000058">
    <property type="protein sequence ID" value="NBE51898.1"/>
    <property type="molecule type" value="Genomic_DNA"/>
</dbReference>
<dbReference type="InterPro" id="IPR012964">
    <property type="entry name" value="DUF1702"/>
</dbReference>
<evidence type="ECO:0000313" key="1">
    <source>
        <dbReference type="EMBL" id="NBE51898.1"/>
    </source>
</evidence>
<reference evidence="1" key="1">
    <citation type="submission" date="2020-01" db="EMBL/GenBank/DDBJ databases">
        <title>Whole-genome analyses of novel actinobacteria.</title>
        <authorList>
            <person name="Sahin N."/>
        </authorList>
    </citation>
    <scope>NUCLEOTIDE SEQUENCE</scope>
    <source>
        <strain evidence="1">YC537</strain>
    </source>
</reference>
<dbReference type="OrthoDB" id="2530105at2"/>
<dbReference type="AlphaFoldDB" id="A0A964UQ15"/>
<keyword evidence="2" id="KW-1185">Reference proteome</keyword>
<accession>A0A964UQ15</accession>
<organism evidence="1 2">
    <name type="scientific">Streptomyces boluensis</name>
    <dbReference type="NCBI Taxonomy" id="1775135"/>
    <lineage>
        <taxon>Bacteria</taxon>
        <taxon>Bacillati</taxon>
        <taxon>Actinomycetota</taxon>
        <taxon>Actinomycetes</taxon>
        <taxon>Kitasatosporales</taxon>
        <taxon>Streptomycetaceae</taxon>
        <taxon>Streptomyces</taxon>
    </lineage>
</organism>
<gene>
    <name evidence="1" type="ORF">GUY60_10785</name>
</gene>
<name>A0A964UQ15_9ACTN</name>
<comment type="caution">
    <text evidence="1">The sequence shown here is derived from an EMBL/GenBank/DDBJ whole genome shotgun (WGS) entry which is preliminary data.</text>
</comment>
<sequence>MPAARAPPDDEASATIRVAIEEAIVATAMGALRRLLMAPSLKDVSFAGRGFPVVETAATRQLESIPQSVVCGFEWGIDASGVWELERRLSLVDPETRGFAYEGATMASTVRDVMGPRKGTRTEELLAGEGKRHIFLNYIGIGFAMARLPRPLWKKVMPQLPDESYYPQMSWLAVDGYGFDRAYFDTERWIDGQYVDRPYAWEGAAEYFPRAVDQGIGRALWFIHGARVDHVAAAVGRFAEGRQADLWAGVGLAATFAGCSTPEDLNALRHASGEYRDHLAQGSVFAAKARHHSGTVPEHTRTATHALAGVTVESAARLADDTYVPSGSSAAGPAYELWRHGVRARLVVNAGARQSAEHF</sequence>
<proteinExistence type="predicted"/>